<name>A0A426ZS51_ENSVE</name>
<organism evidence="3 4">
    <name type="scientific">Ensete ventricosum</name>
    <name type="common">Abyssinian banana</name>
    <name type="synonym">Musa ensete</name>
    <dbReference type="NCBI Taxonomy" id="4639"/>
    <lineage>
        <taxon>Eukaryota</taxon>
        <taxon>Viridiplantae</taxon>
        <taxon>Streptophyta</taxon>
        <taxon>Embryophyta</taxon>
        <taxon>Tracheophyta</taxon>
        <taxon>Spermatophyta</taxon>
        <taxon>Magnoliopsida</taxon>
        <taxon>Liliopsida</taxon>
        <taxon>Zingiberales</taxon>
        <taxon>Musaceae</taxon>
        <taxon>Ensete</taxon>
    </lineage>
</organism>
<proteinExistence type="predicted"/>
<accession>A0A426ZS51</accession>
<keyword evidence="2" id="KW-1133">Transmembrane helix</keyword>
<comment type="caution">
    <text evidence="3">The sequence shown here is derived from an EMBL/GenBank/DDBJ whole genome shotgun (WGS) entry which is preliminary data.</text>
</comment>
<feature type="transmembrane region" description="Helical" evidence="2">
    <location>
        <begin position="95"/>
        <end position="116"/>
    </location>
</feature>
<evidence type="ECO:0000256" key="1">
    <source>
        <dbReference type="SAM" id="MobiDB-lite"/>
    </source>
</evidence>
<dbReference type="AlphaFoldDB" id="A0A426ZS51"/>
<dbReference type="InterPro" id="IPR045884">
    <property type="entry name" value="At5g59350-like"/>
</dbReference>
<dbReference type="PANTHER" id="PTHR34054:SF2">
    <property type="entry name" value="EXPRESSED PROTEIN"/>
    <property type="match status" value="1"/>
</dbReference>
<dbReference type="PANTHER" id="PTHR34054">
    <property type="entry name" value="EXPRESSED PROTEIN"/>
    <property type="match status" value="1"/>
</dbReference>
<protein>
    <submittedName>
        <fullName evidence="3">Uncharacterized protein</fullName>
    </submittedName>
</protein>
<evidence type="ECO:0000256" key="2">
    <source>
        <dbReference type="SAM" id="Phobius"/>
    </source>
</evidence>
<evidence type="ECO:0000313" key="4">
    <source>
        <dbReference type="Proteomes" id="UP000287651"/>
    </source>
</evidence>
<feature type="compositionally biased region" description="Acidic residues" evidence="1">
    <location>
        <begin position="216"/>
        <end position="225"/>
    </location>
</feature>
<gene>
    <name evidence="3" type="ORF">B296_00023867</name>
</gene>
<dbReference type="Proteomes" id="UP000287651">
    <property type="component" value="Unassembled WGS sequence"/>
</dbReference>
<evidence type="ECO:0000313" key="3">
    <source>
        <dbReference type="EMBL" id="RRT66715.1"/>
    </source>
</evidence>
<sequence>MSSDRPWSLAGSAGPASPEGRRPMESSSFLNPEPVFFGWGESGTAKENSEHPFRANVVRDSDVERTRHGHWRFRGSFLSRYAAEGEMKPLGCLGVGLSLISGCIFLALVAEFYYFFWWKKRGSSGDVEENYSSPVKELPDLFCWKKPSSLSPTALKPQEICISVNGATHSDEEQPHLRSMSGNDLVLKPLGGEDTVDAELMCLAGPPRSLFTIEEETPEELESEDAIARGGRSRRGCTGKKSLRDLLLVAETPTSTPLSSPPLFSPPMACYKQNGFNPLFEPTKEEALAWMWSSPPPTLKFLKDAEEKLYRKTLVEEALKVHKGRGRHVESKEKKEASVAPLLPPVAAISTQVIPLANGKPQ</sequence>
<reference evidence="3 4" key="1">
    <citation type="journal article" date="2014" name="Agronomy (Basel)">
        <title>A Draft Genome Sequence for Ensete ventricosum, the Drought-Tolerant Tree Against Hunger.</title>
        <authorList>
            <person name="Harrison J."/>
            <person name="Moore K.A."/>
            <person name="Paszkiewicz K."/>
            <person name="Jones T."/>
            <person name="Grant M."/>
            <person name="Ambacheew D."/>
            <person name="Muzemil S."/>
            <person name="Studholme D.J."/>
        </authorList>
    </citation>
    <scope>NUCLEOTIDE SEQUENCE [LARGE SCALE GENOMIC DNA]</scope>
</reference>
<dbReference type="EMBL" id="AMZH03005324">
    <property type="protein sequence ID" value="RRT66715.1"/>
    <property type="molecule type" value="Genomic_DNA"/>
</dbReference>
<keyword evidence="2" id="KW-0812">Transmembrane</keyword>
<keyword evidence="2" id="KW-0472">Membrane</keyword>
<feature type="region of interest" description="Disordered" evidence="1">
    <location>
        <begin position="1"/>
        <end position="29"/>
    </location>
</feature>
<feature type="region of interest" description="Disordered" evidence="1">
    <location>
        <begin position="216"/>
        <end position="236"/>
    </location>
</feature>